<comment type="caution">
    <text evidence="2">The sequence shown here is derived from an EMBL/GenBank/DDBJ whole genome shotgun (WGS) entry which is preliminary data.</text>
</comment>
<evidence type="ECO:0000313" key="3">
    <source>
        <dbReference type="Proteomes" id="UP000242146"/>
    </source>
</evidence>
<accession>A0A1X2GII0</accession>
<feature type="region of interest" description="Disordered" evidence="1">
    <location>
        <begin position="536"/>
        <end position="563"/>
    </location>
</feature>
<proteinExistence type="predicted"/>
<name>A0A1X2GII0_9FUNG</name>
<evidence type="ECO:0000313" key="2">
    <source>
        <dbReference type="EMBL" id="ORX54505.1"/>
    </source>
</evidence>
<keyword evidence="3" id="KW-1185">Reference proteome</keyword>
<gene>
    <name evidence="2" type="ORF">DM01DRAFT_1335639</name>
</gene>
<reference evidence="2 3" key="1">
    <citation type="submission" date="2016-07" db="EMBL/GenBank/DDBJ databases">
        <title>Pervasive Adenine N6-methylation of Active Genes in Fungi.</title>
        <authorList>
            <consortium name="DOE Joint Genome Institute"/>
            <person name="Mondo S.J."/>
            <person name="Dannebaum R.O."/>
            <person name="Kuo R.C."/>
            <person name="Labutti K."/>
            <person name="Haridas S."/>
            <person name="Kuo A."/>
            <person name="Salamov A."/>
            <person name="Ahrendt S.R."/>
            <person name="Lipzen A."/>
            <person name="Sullivan W."/>
            <person name="Andreopoulos W.B."/>
            <person name="Clum A."/>
            <person name="Lindquist E."/>
            <person name="Daum C."/>
            <person name="Ramamoorthy G.K."/>
            <person name="Gryganskyi A."/>
            <person name="Culley D."/>
            <person name="Magnuson J.K."/>
            <person name="James T.Y."/>
            <person name="O'Malley M.A."/>
            <person name="Stajich J.E."/>
            <person name="Spatafora J.W."/>
            <person name="Visel A."/>
            <person name="Grigoriev I.V."/>
        </authorList>
    </citation>
    <scope>NUCLEOTIDE SEQUENCE [LARGE SCALE GENOMIC DNA]</scope>
    <source>
        <strain evidence="2 3">NRRL 3301</strain>
    </source>
</reference>
<evidence type="ECO:0000256" key="1">
    <source>
        <dbReference type="SAM" id="MobiDB-lite"/>
    </source>
</evidence>
<evidence type="ECO:0008006" key="4">
    <source>
        <dbReference type="Google" id="ProtNLM"/>
    </source>
</evidence>
<dbReference type="AlphaFoldDB" id="A0A1X2GII0"/>
<dbReference type="Gene3D" id="3.80.10.10">
    <property type="entry name" value="Ribonuclease Inhibitor"/>
    <property type="match status" value="1"/>
</dbReference>
<protein>
    <recommendedName>
        <fullName evidence="4">F-box domain-containing protein</fullName>
    </recommendedName>
</protein>
<dbReference type="InterPro" id="IPR032675">
    <property type="entry name" value="LRR_dom_sf"/>
</dbReference>
<dbReference type="EMBL" id="MCGT01000013">
    <property type="protein sequence ID" value="ORX54505.1"/>
    <property type="molecule type" value="Genomic_DNA"/>
</dbReference>
<dbReference type="Proteomes" id="UP000242146">
    <property type="component" value="Unassembled WGS sequence"/>
</dbReference>
<dbReference type="OrthoDB" id="2285227at2759"/>
<sequence length="696" mass="79678">MPQTGLLSLPVEVIIEVNQWMEKRDRMECCYVSRQTRRLFQPLLVTTIHIRNIVQLYLLQDQLLASPWLADNVQQIEINMSPINATQFSVFLHLIPRLQTLILGAPFWSSFFHRQQHIQHNNFDMYTPMVYLTSLYLECAELEAIDDVLPLLRKCGHLKSLACMSLLRTTLPQEMEMVHEACPCLESVYLDHRRAIVDALGEPEMDAVLDMQLVRQPSLTLTSFGLFHNGLWDDAVPWMHYWAAKYPNLKKLTISFHPSWFDHSGYHDLIDIHALEDAIALFLDACLLLTSLTLENVCWADKVFRHLFGQQLDGQVHDRVSAISPATPACQRLRHLHMTSRTGVSDCCMGLMVLTVGYALRALDLTMYLDSVLPNSRIRNHNLLFWRDLHQCRCLTTLNLTVYMPRKDALGLFWLLLSCPHLTTLSVSHCILDWLSNGYRYARTLDSHPLLRLNLDHSTVSNHSLRQLGQICKQWCALDMYLSIVCCGHSEGLVLDFPSHRFRSIRLCHVRLFVQDQLLKILGFVTVRRWQKTNSHPTSMLARDGRPASSAPTLAPDGPGMRTRQQAALERSKAFVIKVKSARISHNLQLSPIIINRGHNLAASSFGQGSVDFQRYEFADDVKWLSSTYVHYYRSCGIGLPTAHDFPLVPSYDEDSALEKFKVLDTHPSEAHENGHLLINVYSLSELKINGKWVIL</sequence>
<dbReference type="SUPFAM" id="SSF52047">
    <property type="entry name" value="RNI-like"/>
    <property type="match status" value="2"/>
</dbReference>
<organism evidence="2 3">
    <name type="scientific">Hesseltinella vesiculosa</name>
    <dbReference type="NCBI Taxonomy" id="101127"/>
    <lineage>
        <taxon>Eukaryota</taxon>
        <taxon>Fungi</taxon>
        <taxon>Fungi incertae sedis</taxon>
        <taxon>Mucoromycota</taxon>
        <taxon>Mucoromycotina</taxon>
        <taxon>Mucoromycetes</taxon>
        <taxon>Mucorales</taxon>
        <taxon>Cunninghamellaceae</taxon>
        <taxon>Hesseltinella</taxon>
    </lineage>
</organism>